<evidence type="ECO:0000313" key="3">
    <source>
        <dbReference type="Proteomes" id="UP000245674"/>
    </source>
</evidence>
<evidence type="ECO:0000313" key="2">
    <source>
        <dbReference type="EMBL" id="PWJ59759.1"/>
    </source>
</evidence>
<gene>
    <name evidence="2" type="ORF">B0H03_1299</name>
    <name evidence="1" type="ORF">B0H03_1415</name>
</gene>
<comment type="caution">
    <text evidence="2">The sequence shown here is derived from an EMBL/GenBank/DDBJ whole genome shotgun (WGS) entry which is preliminary data.</text>
</comment>
<feature type="non-terminal residue" evidence="2">
    <location>
        <position position="1"/>
    </location>
</feature>
<evidence type="ECO:0000313" key="1">
    <source>
        <dbReference type="EMBL" id="PWJ57806.1"/>
    </source>
</evidence>
<dbReference type="EMBL" id="QGDV01000029">
    <property type="protein sequence ID" value="PWJ59759.1"/>
    <property type="molecule type" value="Genomic_DNA"/>
</dbReference>
<dbReference type="Proteomes" id="UP000245674">
    <property type="component" value="Unassembled WGS sequence"/>
</dbReference>
<keyword evidence="3" id="KW-1185">Reference proteome</keyword>
<reference evidence="2 3" key="1">
    <citation type="submission" date="2018-03" db="EMBL/GenBank/DDBJ databases">
        <title>Genomic Encyclopedia of Type Strains, Phase III (KMG-III): the genomes of soil and plant-associated and newly described type strains.</title>
        <authorList>
            <person name="Whitman W."/>
        </authorList>
    </citation>
    <scope>NUCLEOTIDE SEQUENCE [LARGE SCALE GENOMIC DNA]</scope>
    <source>
        <strain evidence="2 3">VKM Ac-1602</strain>
    </source>
</reference>
<name>A0ABX5L7V4_9MICO</name>
<proteinExistence type="predicted"/>
<accession>A0ABX5L7V4</accession>
<protein>
    <submittedName>
        <fullName evidence="2">Uncharacterized protein</fullName>
    </submittedName>
</protein>
<sequence>DDKALAVSGYDVISSFGIGNGDRLQIQE</sequence>
<organism evidence="2 3">
    <name type="scientific">Rathayibacter iranicus NCPPB 2253 = VKM Ac-1602</name>
    <dbReference type="NCBI Taxonomy" id="1328868"/>
    <lineage>
        <taxon>Bacteria</taxon>
        <taxon>Bacillati</taxon>
        <taxon>Actinomycetota</taxon>
        <taxon>Actinomycetes</taxon>
        <taxon>Micrococcales</taxon>
        <taxon>Microbacteriaceae</taxon>
        <taxon>Rathayibacter</taxon>
    </lineage>
</organism>
<dbReference type="EMBL" id="QGDV01000041">
    <property type="protein sequence ID" value="PWJ57806.1"/>
    <property type="molecule type" value="Genomic_DNA"/>
</dbReference>